<evidence type="ECO:0000256" key="1">
    <source>
        <dbReference type="SAM" id="MobiDB-lite"/>
    </source>
</evidence>
<reference evidence="2 3" key="1">
    <citation type="submission" date="2020-07" db="EMBL/GenBank/DDBJ databases">
        <title>Genomic Encyclopedia of Type Strains, Phase IV (KMG-V): Genome sequencing to study the core and pangenomes of soil and plant-associated prokaryotes.</title>
        <authorList>
            <person name="Whitman W."/>
        </authorList>
    </citation>
    <scope>NUCLEOTIDE SEQUENCE [LARGE SCALE GENOMIC DNA]</scope>
    <source>
        <strain evidence="2 3">AN3</strain>
    </source>
</reference>
<evidence type="ECO:0000313" key="3">
    <source>
        <dbReference type="Proteomes" id="UP000549052"/>
    </source>
</evidence>
<feature type="region of interest" description="Disordered" evidence="1">
    <location>
        <begin position="1"/>
        <end position="21"/>
    </location>
</feature>
<dbReference type="RefSeq" id="WP_182547256.1">
    <property type="nucleotide sequence ID" value="NZ_JACGXN010000001.1"/>
</dbReference>
<sequence>MATHRPENPKANKKTKNAKPVKTVATTNWDELITRSVKLEDRLIKKLKSRHIARKLKVKMLAR</sequence>
<dbReference type="Proteomes" id="UP000549052">
    <property type="component" value="Unassembled WGS sequence"/>
</dbReference>
<evidence type="ECO:0000313" key="2">
    <source>
        <dbReference type="EMBL" id="MBA8876452.1"/>
    </source>
</evidence>
<proteinExistence type="predicted"/>
<name>A0A839EBW7_9HYPH</name>
<organism evidence="2 3">
    <name type="scientific">Phyllobacterium myrsinacearum</name>
    <dbReference type="NCBI Taxonomy" id="28101"/>
    <lineage>
        <taxon>Bacteria</taxon>
        <taxon>Pseudomonadati</taxon>
        <taxon>Pseudomonadota</taxon>
        <taxon>Alphaproteobacteria</taxon>
        <taxon>Hyphomicrobiales</taxon>
        <taxon>Phyllobacteriaceae</taxon>
        <taxon>Phyllobacterium</taxon>
    </lineage>
</organism>
<gene>
    <name evidence="2" type="ORF">FHW16_000134</name>
</gene>
<comment type="caution">
    <text evidence="2">The sequence shown here is derived from an EMBL/GenBank/DDBJ whole genome shotgun (WGS) entry which is preliminary data.</text>
</comment>
<dbReference type="EMBL" id="JACGXN010000001">
    <property type="protein sequence ID" value="MBA8876452.1"/>
    <property type="molecule type" value="Genomic_DNA"/>
</dbReference>
<accession>A0A839EBW7</accession>
<dbReference type="AlphaFoldDB" id="A0A839EBW7"/>
<protein>
    <submittedName>
        <fullName evidence="2">Uncharacterized protein</fullName>
    </submittedName>
</protein>
<keyword evidence="3" id="KW-1185">Reference proteome</keyword>
<feature type="compositionally biased region" description="Basic and acidic residues" evidence="1">
    <location>
        <begin position="1"/>
        <end position="10"/>
    </location>
</feature>